<dbReference type="GO" id="GO:0015833">
    <property type="term" value="P:peptide transport"/>
    <property type="evidence" value="ECO:0007669"/>
    <property type="project" value="UniProtKB-KW"/>
</dbReference>
<evidence type="ECO:0000256" key="5">
    <source>
        <dbReference type="ARBA" id="ARBA00022856"/>
    </source>
</evidence>
<organism evidence="8 9">
    <name type="scientific">Ruoffia halotolerans</name>
    <dbReference type="NCBI Taxonomy" id="2748684"/>
    <lineage>
        <taxon>Bacteria</taxon>
        <taxon>Bacillati</taxon>
        <taxon>Bacillota</taxon>
        <taxon>Bacilli</taxon>
        <taxon>Lactobacillales</taxon>
        <taxon>Aerococcaceae</taxon>
        <taxon>Ruoffia</taxon>
    </lineage>
</organism>
<dbReference type="PIRSF" id="PIRSF002741">
    <property type="entry name" value="MppA"/>
    <property type="match status" value="1"/>
</dbReference>
<dbReference type="Gene3D" id="3.10.105.10">
    <property type="entry name" value="Dipeptide-binding Protein, Domain 3"/>
    <property type="match status" value="1"/>
</dbReference>
<keyword evidence="9" id="KW-1185">Reference proteome</keyword>
<dbReference type="SUPFAM" id="SSF53850">
    <property type="entry name" value="Periplasmic binding protein-like II"/>
    <property type="match status" value="1"/>
</dbReference>
<accession>A0A839A3M7</accession>
<dbReference type="PANTHER" id="PTHR30290:SF79">
    <property type="entry name" value="DIPEPTIDE-BINDING PROTEIN DPPE"/>
    <property type="match status" value="1"/>
</dbReference>
<dbReference type="PANTHER" id="PTHR30290">
    <property type="entry name" value="PERIPLASMIC BINDING COMPONENT OF ABC TRANSPORTER"/>
    <property type="match status" value="1"/>
</dbReference>
<feature type="chain" id="PRO_5032356755" evidence="6">
    <location>
        <begin position="27"/>
        <end position="534"/>
    </location>
</feature>
<sequence length="534" mass="59368">MKRIKQLFLLLLVSLMFAPGAHGVFAQAPEPGVLRTSLASDPVLDPALVPDTYSGIMIKNLMEGLTRPDAEGAPEPAMAESWDVSEDGLVYTFHLREASWSNGDPVTAGDFEFAWKRVLDPDIASPKAGDLFEVANAQAYYLGEAELEDVGVKALDDKTLEVTLENPTPYFLDLTARTTVMYPVNPRTVEENSSWALEGGENYVTNGPFTLSEWEHNSYFVFSKSPSYWDNENVQLETVEIQIIEAESTANAAFQAGEIDFVGIPFNAVSIDALDTYRADGTLETVDFAALYEYKMNVTDSQLSNVNIRKALAYGIDRQTLIDNITKANETPALGLVSPAMRGFEDSNNYFQDGDFEVAREYLAKGLEELGLNDPSELTVTLTTNTSETHGAIAQYLQAGWVSNLGINVEIANQEWQVHLDNLLTLNYQLGRLGSVAEYNDPNAFLEMYYELDNGMNRTGWENAEYQALLDEANVETDEAARVELLKQAEVVFMDEMPTVPVYFYSNAYVAKDFVQNMHPDAFVDVQLKHVVVE</sequence>
<feature type="signal peptide" evidence="6">
    <location>
        <begin position="1"/>
        <end position="26"/>
    </location>
</feature>
<feature type="domain" description="Solute-binding protein family 5" evidence="7">
    <location>
        <begin position="74"/>
        <end position="454"/>
    </location>
</feature>
<evidence type="ECO:0000256" key="4">
    <source>
        <dbReference type="ARBA" id="ARBA00022729"/>
    </source>
</evidence>
<dbReference type="Gene3D" id="3.90.76.10">
    <property type="entry name" value="Dipeptide-binding Protein, Domain 1"/>
    <property type="match status" value="1"/>
</dbReference>
<dbReference type="RefSeq" id="WP_235956190.1">
    <property type="nucleotide sequence ID" value="NZ_JACAOA010000002.1"/>
</dbReference>
<keyword evidence="4 6" id="KW-0732">Signal</keyword>
<dbReference type="Pfam" id="PF00496">
    <property type="entry name" value="SBP_bac_5"/>
    <property type="match status" value="1"/>
</dbReference>
<dbReference type="CDD" id="cd08504">
    <property type="entry name" value="PBP2_OppA"/>
    <property type="match status" value="1"/>
</dbReference>
<keyword evidence="5" id="KW-0653">Protein transport</keyword>
<evidence type="ECO:0000256" key="2">
    <source>
        <dbReference type="ARBA" id="ARBA00005695"/>
    </source>
</evidence>
<evidence type="ECO:0000256" key="1">
    <source>
        <dbReference type="ARBA" id="ARBA00004196"/>
    </source>
</evidence>
<evidence type="ECO:0000259" key="7">
    <source>
        <dbReference type="Pfam" id="PF00496"/>
    </source>
</evidence>
<keyword evidence="3" id="KW-0813">Transport</keyword>
<evidence type="ECO:0000256" key="3">
    <source>
        <dbReference type="ARBA" id="ARBA00022448"/>
    </source>
</evidence>
<evidence type="ECO:0000256" key="6">
    <source>
        <dbReference type="SAM" id="SignalP"/>
    </source>
</evidence>
<comment type="caution">
    <text evidence="8">The sequence shown here is derived from an EMBL/GenBank/DDBJ whole genome shotgun (WGS) entry which is preliminary data.</text>
</comment>
<dbReference type="Gene3D" id="3.40.190.10">
    <property type="entry name" value="Periplasmic binding protein-like II"/>
    <property type="match status" value="1"/>
</dbReference>
<evidence type="ECO:0000313" key="8">
    <source>
        <dbReference type="EMBL" id="MBA5728323.1"/>
    </source>
</evidence>
<dbReference type="FunFam" id="3.90.76.10:FF:000001">
    <property type="entry name" value="Oligopeptide ABC transporter substrate-binding protein"/>
    <property type="match status" value="1"/>
</dbReference>
<name>A0A839A3M7_9LACT</name>
<dbReference type="GO" id="GO:1904680">
    <property type="term" value="F:peptide transmembrane transporter activity"/>
    <property type="evidence" value="ECO:0007669"/>
    <property type="project" value="TreeGrafter"/>
</dbReference>
<dbReference type="InterPro" id="IPR000914">
    <property type="entry name" value="SBP_5_dom"/>
</dbReference>
<dbReference type="InterPro" id="IPR030678">
    <property type="entry name" value="Peptide/Ni-bd"/>
</dbReference>
<dbReference type="GO" id="GO:0042597">
    <property type="term" value="C:periplasmic space"/>
    <property type="evidence" value="ECO:0007669"/>
    <property type="project" value="UniProtKB-ARBA"/>
</dbReference>
<comment type="subcellular location">
    <subcellularLocation>
        <location evidence="1">Cell envelope</location>
    </subcellularLocation>
</comment>
<dbReference type="GO" id="GO:0043190">
    <property type="term" value="C:ATP-binding cassette (ABC) transporter complex"/>
    <property type="evidence" value="ECO:0007669"/>
    <property type="project" value="InterPro"/>
</dbReference>
<dbReference type="AlphaFoldDB" id="A0A839A3M7"/>
<evidence type="ECO:0000313" key="9">
    <source>
        <dbReference type="Proteomes" id="UP000571018"/>
    </source>
</evidence>
<dbReference type="GO" id="GO:0030313">
    <property type="term" value="C:cell envelope"/>
    <property type="evidence" value="ECO:0007669"/>
    <property type="project" value="UniProtKB-SubCell"/>
</dbReference>
<dbReference type="EMBL" id="JACAOA010000002">
    <property type="protein sequence ID" value="MBA5728323.1"/>
    <property type="molecule type" value="Genomic_DNA"/>
</dbReference>
<proteinExistence type="inferred from homology"/>
<dbReference type="InterPro" id="IPR039424">
    <property type="entry name" value="SBP_5"/>
</dbReference>
<comment type="similarity">
    <text evidence="2">Belongs to the bacterial solute-binding protein 5 family.</text>
</comment>
<reference evidence="8 9" key="1">
    <citation type="submission" date="2020-06" db="EMBL/GenBank/DDBJ databases">
        <title>Reclassification of Facklamia ignava, Facklamia soureckii and Facklami tabacinasalis as Falseniella iganva gen. nov., comb. nov., Hutsoniella ignava gen. nov., comb. nov., and Ruoffia tabacinasalis gen. nov., comb. nov and description of Ruoffia haltotolerans sp. nov., isolated from hypersaline Inland Sea of Qatar.</title>
        <authorList>
            <person name="Fotedar R."/>
            <person name="Sankaranarayanan K."/>
            <person name="Lawson P."/>
            <person name="Caldwell M."/>
            <person name="Zeyara A."/>
            <person name="Al Malki A."/>
            <person name="Ali M."/>
        </authorList>
    </citation>
    <scope>NUCLEOTIDE SEQUENCE [LARGE SCALE GENOMIC DNA]</scope>
    <source>
        <strain evidence="8 9">INB8</strain>
    </source>
</reference>
<dbReference type="Proteomes" id="UP000571018">
    <property type="component" value="Unassembled WGS sequence"/>
</dbReference>
<gene>
    <name evidence="8" type="ORF">HW423_00780</name>
</gene>
<keyword evidence="5" id="KW-0571">Peptide transport</keyword>
<protein>
    <submittedName>
        <fullName evidence="8">Peptide ABC transporter substrate-binding protein</fullName>
    </submittedName>
</protein>